<dbReference type="AlphaFoldDB" id="A0A655J9V6"/>
<dbReference type="Proteomes" id="UP000044938">
    <property type="component" value="Unassembled WGS sequence"/>
</dbReference>
<dbReference type="EMBL" id="CSAJ01000421">
    <property type="protein sequence ID" value="COW60587.1"/>
    <property type="molecule type" value="Genomic_DNA"/>
</dbReference>
<organism evidence="1 2">
    <name type="scientific">Mycobacterium tuberculosis</name>
    <dbReference type="NCBI Taxonomy" id="1773"/>
    <lineage>
        <taxon>Bacteria</taxon>
        <taxon>Bacillati</taxon>
        <taxon>Actinomycetota</taxon>
        <taxon>Actinomycetes</taxon>
        <taxon>Mycobacteriales</taxon>
        <taxon>Mycobacteriaceae</taxon>
        <taxon>Mycobacterium</taxon>
        <taxon>Mycobacterium tuberculosis complex</taxon>
    </lineage>
</organism>
<gene>
    <name evidence="1" type="ORF">ERS007720_02926</name>
</gene>
<evidence type="ECO:0000313" key="1">
    <source>
        <dbReference type="EMBL" id="COW60587.1"/>
    </source>
</evidence>
<reference evidence="1 2" key="1">
    <citation type="submission" date="2015-03" db="EMBL/GenBank/DDBJ databases">
        <authorList>
            <consortium name="Pathogen Informatics"/>
        </authorList>
    </citation>
    <scope>NUCLEOTIDE SEQUENCE [LARGE SCALE GENOMIC DNA]</scope>
    <source>
        <strain evidence="1 2">M09401471</strain>
    </source>
</reference>
<name>A0A655J9V6_MYCTX</name>
<evidence type="ECO:0000313" key="2">
    <source>
        <dbReference type="Proteomes" id="UP000044938"/>
    </source>
</evidence>
<sequence length="37" mass="3827">MIALISMMSATRRSASVLARINSNMATASTSTPITAV</sequence>
<accession>A0A655J9V6</accession>
<protein>
    <submittedName>
        <fullName evidence="1">Uncharacterized protein</fullName>
    </submittedName>
</protein>
<proteinExistence type="predicted"/>